<evidence type="ECO:0000256" key="4">
    <source>
        <dbReference type="ARBA" id="ARBA00023125"/>
    </source>
</evidence>
<dbReference type="InterPro" id="IPR013325">
    <property type="entry name" value="RNA_pol_sigma_r2"/>
</dbReference>
<comment type="similarity">
    <text evidence="1">Belongs to the sigma-70 factor family. ECF subfamily.</text>
</comment>
<keyword evidence="2" id="KW-0805">Transcription regulation</keyword>
<dbReference type="InterPro" id="IPR014325">
    <property type="entry name" value="RNA_pol_sigma-E_actinobac"/>
</dbReference>
<dbReference type="InterPro" id="IPR013324">
    <property type="entry name" value="RNA_pol_sigma_r3/r4-like"/>
</dbReference>
<dbReference type="GO" id="GO:0006352">
    <property type="term" value="P:DNA-templated transcription initiation"/>
    <property type="evidence" value="ECO:0007669"/>
    <property type="project" value="InterPro"/>
</dbReference>
<dbReference type="Gene3D" id="1.10.10.10">
    <property type="entry name" value="Winged helix-like DNA-binding domain superfamily/Winged helix DNA-binding domain"/>
    <property type="match status" value="1"/>
</dbReference>
<dbReference type="Proteomes" id="UP000287547">
    <property type="component" value="Unassembled WGS sequence"/>
</dbReference>
<protein>
    <submittedName>
        <fullName evidence="8">E family RNA polymerase sigma-70 factor</fullName>
    </submittedName>
</protein>
<name>A0A428YLE7_KIBAR</name>
<reference evidence="8 9" key="1">
    <citation type="submission" date="2018-05" db="EMBL/GenBank/DDBJ databases">
        <title>Evolution of GPA BGCs.</title>
        <authorList>
            <person name="Waglechner N."/>
            <person name="Wright G.D."/>
        </authorList>
    </citation>
    <scope>NUCLEOTIDE SEQUENCE [LARGE SCALE GENOMIC DNA]</scope>
    <source>
        <strain evidence="8 9">A82846</strain>
    </source>
</reference>
<evidence type="ECO:0000313" key="9">
    <source>
        <dbReference type="Proteomes" id="UP000287547"/>
    </source>
</evidence>
<sequence>MRLHGGSRELDPAFEDFVRSRSASLLRTAFLLVGDRGHAEDLLQTTLLRVAWRWSAASEQPEAYARRVLVNLTRDRWRLLGRRVRERHQSELPQLPSPDASQRIADREALVQALRRLPTRQREVIVFRFFADLTITDTARVLGCNEGTVKAYTSRALNRLRELLGESQEIEVQNS</sequence>
<evidence type="ECO:0000256" key="1">
    <source>
        <dbReference type="ARBA" id="ARBA00010641"/>
    </source>
</evidence>
<dbReference type="OrthoDB" id="3692620at2"/>
<evidence type="ECO:0000256" key="3">
    <source>
        <dbReference type="ARBA" id="ARBA00023082"/>
    </source>
</evidence>
<dbReference type="InterPro" id="IPR013249">
    <property type="entry name" value="RNA_pol_sigma70_r4_t2"/>
</dbReference>
<evidence type="ECO:0000259" key="7">
    <source>
        <dbReference type="Pfam" id="PF08281"/>
    </source>
</evidence>
<dbReference type="EMBL" id="QHKI01000074">
    <property type="protein sequence ID" value="RSM68648.1"/>
    <property type="molecule type" value="Genomic_DNA"/>
</dbReference>
<dbReference type="InterPro" id="IPR036388">
    <property type="entry name" value="WH-like_DNA-bd_sf"/>
</dbReference>
<dbReference type="GO" id="GO:0016987">
    <property type="term" value="F:sigma factor activity"/>
    <property type="evidence" value="ECO:0007669"/>
    <property type="project" value="UniProtKB-KW"/>
</dbReference>
<dbReference type="NCBIfam" id="TIGR02983">
    <property type="entry name" value="SigE-fam_strep"/>
    <property type="match status" value="1"/>
</dbReference>
<comment type="caution">
    <text evidence="8">The sequence shown here is derived from an EMBL/GenBank/DDBJ whole genome shotgun (WGS) entry which is preliminary data.</text>
</comment>
<dbReference type="NCBIfam" id="TIGR02937">
    <property type="entry name" value="sigma70-ECF"/>
    <property type="match status" value="1"/>
</dbReference>
<dbReference type="CDD" id="cd06171">
    <property type="entry name" value="Sigma70_r4"/>
    <property type="match status" value="1"/>
</dbReference>
<organism evidence="8 9">
    <name type="scientific">Kibdelosporangium aridum</name>
    <dbReference type="NCBI Taxonomy" id="2030"/>
    <lineage>
        <taxon>Bacteria</taxon>
        <taxon>Bacillati</taxon>
        <taxon>Actinomycetota</taxon>
        <taxon>Actinomycetes</taxon>
        <taxon>Pseudonocardiales</taxon>
        <taxon>Pseudonocardiaceae</taxon>
        <taxon>Kibdelosporangium</taxon>
    </lineage>
</organism>
<dbReference type="PANTHER" id="PTHR43133:SF50">
    <property type="entry name" value="ECF RNA POLYMERASE SIGMA FACTOR SIGM"/>
    <property type="match status" value="1"/>
</dbReference>
<dbReference type="RefSeq" id="WP_051796406.1">
    <property type="nucleotide sequence ID" value="NZ_QHKI01000074.1"/>
</dbReference>
<dbReference type="Pfam" id="PF08281">
    <property type="entry name" value="Sigma70_r4_2"/>
    <property type="match status" value="1"/>
</dbReference>
<dbReference type="PANTHER" id="PTHR43133">
    <property type="entry name" value="RNA POLYMERASE ECF-TYPE SIGMA FACTO"/>
    <property type="match status" value="1"/>
</dbReference>
<gene>
    <name evidence="8" type="ORF">DMH04_47075</name>
</gene>
<evidence type="ECO:0000259" key="6">
    <source>
        <dbReference type="Pfam" id="PF04542"/>
    </source>
</evidence>
<dbReference type="InterPro" id="IPR039425">
    <property type="entry name" value="RNA_pol_sigma-70-like"/>
</dbReference>
<dbReference type="SUPFAM" id="SSF88659">
    <property type="entry name" value="Sigma3 and sigma4 domains of RNA polymerase sigma factors"/>
    <property type="match status" value="1"/>
</dbReference>
<dbReference type="SUPFAM" id="SSF88946">
    <property type="entry name" value="Sigma2 domain of RNA polymerase sigma factors"/>
    <property type="match status" value="1"/>
</dbReference>
<keyword evidence="4" id="KW-0238">DNA-binding</keyword>
<dbReference type="Gene3D" id="1.10.1740.10">
    <property type="match status" value="1"/>
</dbReference>
<evidence type="ECO:0000256" key="5">
    <source>
        <dbReference type="ARBA" id="ARBA00023163"/>
    </source>
</evidence>
<feature type="domain" description="RNA polymerase sigma factor 70 region 4 type 2" evidence="7">
    <location>
        <begin position="107"/>
        <end position="160"/>
    </location>
</feature>
<dbReference type="GO" id="GO:0003677">
    <property type="term" value="F:DNA binding"/>
    <property type="evidence" value="ECO:0007669"/>
    <property type="project" value="UniProtKB-KW"/>
</dbReference>
<evidence type="ECO:0000256" key="2">
    <source>
        <dbReference type="ARBA" id="ARBA00023015"/>
    </source>
</evidence>
<dbReference type="InterPro" id="IPR014284">
    <property type="entry name" value="RNA_pol_sigma-70_dom"/>
</dbReference>
<dbReference type="InterPro" id="IPR007627">
    <property type="entry name" value="RNA_pol_sigma70_r2"/>
</dbReference>
<dbReference type="AlphaFoldDB" id="A0A428YLE7"/>
<feature type="domain" description="RNA polymerase sigma-70 region 2" evidence="6">
    <location>
        <begin position="20"/>
        <end position="82"/>
    </location>
</feature>
<keyword evidence="5" id="KW-0804">Transcription</keyword>
<evidence type="ECO:0000313" key="8">
    <source>
        <dbReference type="EMBL" id="RSM68648.1"/>
    </source>
</evidence>
<accession>A0A428YLE7</accession>
<dbReference type="Pfam" id="PF04542">
    <property type="entry name" value="Sigma70_r2"/>
    <property type="match status" value="1"/>
</dbReference>
<proteinExistence type="inferred from homology"/>
<keyword evidence="3" id="KW-0731">Sigma factor</keyword>